<feature type="chain" id="PRO_5044950787" description="Carbonic anhydrase" evidence="7">
    <location>
        <begin position="20"/>
        <end position="246"/>
    </location>
</feature>
<evidence type="ECO:0000313" key="10">
    <source>
        <dbReference type="Proteomes" id="UP001596303"/>
    </source>
</evidence>
<comment type="cofactor">
    <cofactor evidence="1 7">
        <name>Zn(2+)</name>
        <dbReference type="ChEBI" id="CHEBI:29105"/>
    </cofactor>
</comment>
<feature type="signal peptide" evidence="7">
    <location>
        <begin position="1"/>
        <end position="19"/>
    </location>
</feature>
<comment type="function">
    <text evidence="7">Reversible hydration of carbon dioxide.</text>
</comment>
<organism evidence="9 10">
    <name type="scientific">Ponticaulis profundi</name>
    <dbReference type="NCBI Taxonomy" id="2665222"/>
    <lineage>
        <taxon>Bacteria</taxon>
        <taxon>Pseudomonadati</taxon>
        <taxon>Pseudomonadota</taxon>
        <taxon>Alphaproteobacteria</taxon>
        <taxon>Hyphomonadales</taxon>
        <taxon>Hyphomonadaceae</taxon>
        <taxon>Ponticaulis</taxon>
    </lineage>
</organism>
<name>A0ABW1S5M4_9PROT</name>
<reference evidence="10" key="1">
    <citation type="journal article" date="2019" name="Int. J. Syst. Evol. Microbiol.">
        <title>The Global Catalogue of Microorganisms (GCM) 10K type strain sequencing project: providing services to taxonomists for standard genome sequencing and annotation.</title>
        <authorList>
            <consortium name="The Broad Institute Genomics Platform"/>
            <consortium name="The Broad Institute Genome Sequencing Center for Infectious Disease"/>
            <person name="Wu L."/>
            <person name="Ma J."/>
        </authorList>
    </citation>
    <scope>NUCLEOTIDE SEQUENCE [LARGE SCALE GENOMIC DNA]</scope>
    <source>
        <strain evidence="10">CGMCC-1.15741</strain>
    </source>
</reference>
<gene>
    <name evidence="9" type="ORF">ACFQDM_02680</name>
</gene>
<feature type="domain" description="Alpha-carbonic anhydrase" evidence="8">
    <location>
        <begin position="24"/>
        <end position="246"/>
    </location>
</feature>
<dbReference type="EC" id="4.2.1.1" evidence="2 7"/>
<comment type="catalytic activity">
    <reaction evidence="7">
        <text>hydrogencarbonate + H(+) = CO2 + H2O</text>
        <dbReference type="Rhea" id="RHEA:10748"/>
        <dbReference type="ChEBI" id="CHEBI:15377"/>
        <dbReference type="ChEBI" id="CHEBI:15378"/>
        <dbReference type="ChEBI" id="CHEBI:16526"/>
        <dbReference type="ChEBI" id="CHEBI:17544"/>
        <dbReference type="EC" id="4.2.1.1"/>
    </reaction>
</comment>
<dbReference type="PANTHER" id="PTHR18952:SF208">
    <property type="entry name" value="CARBONIC ANHYDRASE XA-RELATED"/>
    <property type="match status" value="1"/>
</dbReference>
<protein>
    <recommendedName>
        <fullName evidence="3 7">Carbonic anhydrase</fullName>
        <ecNumber evidence="2 7">4.2.1.1</ecNumber>
    </recommendedName>
</protein>
<evidence type="ECO:0000313" key="9">
    <source>
        <dbReference type="EMBL" id="MFC6196962.1"/>
    </source>
</evidence>
<proteinExistence type="inferred from homology"/>
<dbReference type="InterPro" id="IPR023561">
    <property type="entry name" value="Carbonic_anhydrase_a-class"/>
</dbReference>
<dbReference type="InterPro" id="IPR036398">
    <property type="entry name" value="CA_dom_sf"/>
</dbReference>
<dbReference type="RefSeq" id="WP_377375100.1">
    <property type="nucleotide sequence ID" value="NZ_JBHSSW010000003.1"/>
</dbReference>
<evidence type="ECO:0000256" key="4">
    <source>
        <dbReference type="ARBA" id="ARBA00022723"/>
    </source>
</evidence>
<comment type="caution">
    <text evidence="9">The sequence shown here is derived from an EMBL/GenBank/DDBJ whole genome shotgun (WGS) entry which is preliminary data.</text>
</comment>
<dbReference type="EMBL" id="JBHSSW010000003">
    <property type="protein sequence ID" value="MFC6196962.1"/>
    <property type="molecule type" value="Genomic_DNA"/>
</dbReference>
<sequence>MRKWLAATTLALMTPLAQAGSTSTHWTYEGVEGPTHWADLDPQFAACKGAEQSPIDLNSGAIAADIHPPAIYWHPADVTSTTNNGHTFQVGLDAPGKIVVDGVTYKFLQFHFHAGSEHTMHGTRYPLEVHLVHASDDGRLAVIGILFQQGRENQALADLISALPGTVGGYDPDMTFDLNDLLPGGWDVYRYEGSLTTPPCSEIVDWTVFEKPLTASADQIAVFETLFPHSYRPVQDRGRRFVLKSN</sequence>
<evidence type="ECO:0000256" key="7">
    <source>
        <dbReference type="RuleBase" id="RU367011"/>
    </source>
</evidence>
<evidence type="ECO:0000256" key="1">
    <source>
        <dbReference type="ARBA" id="ARBA00001947"/>
    </source>
</evidence>
<dbReference type="SMART" id="SM01057">
    <property type="entry name" value="Carb_anhydrase"/>
    <property type="match status" value="1"/>
</dbReference>
<accession>A0ABW1S5M4</accession>
<dbReference type="SUPFAM" id="SSF51069">
    <property type="entry name" value="Carbonic anhydrase"/>
    <property type="match status" value="1"/>
</dbReference>
<dbReference type="Gene3D" id="3.10.200.10">
    <property type="entry name" value="Alpha carbonic anhydrase"/>
    <property type="match status" value="1"/>
</dbReference>
<dbReference type="Pfam" id="PF00194">
    <property type="entry name" value="Carb_anhydrase"/>
    <property type="match status" value="1"/>
</dbReference>
<keyword evidence="10" id="KW-1185">Reference proteome</keyword>
<evidence type="ECO:0000256" key="3">
    <source>
        <dbReference type="ARBA" id="ARBA00014628"/>
    </source>
</evidence>
<evidence type="ECO:0000256" key="2">
    <source>
        <dbReference type="ARBA" id="ARBA00012925"/>
    </source>
</evidence>
<dbReference type="InterPro" id="IPR041891">
    <property type="entry name" value="Alpha_CA_prokaryot-like"/>
</dbReference>
<dbReference type="InterPro" id="IPR018338">
    <property type="entry name" value="Carbonic_anhydrase_a-class_CS"/>
</dbReference>
<keyword evidence="6 7" id="KW-0456">Lyase</keyword>
<evidence type="ECO:0000256" key="6">
    <source>
        <dbReference type="ARBA" id="ARBA00023239"/>
    </source>
</evidence>
<evidence type="ECO:0000256" key="5">
    <source>
        <dbReference type="ARBA" id="ARBA00022833"/>
    </source>
</evidence>
<dbReference type="InterPro" id="IPR001148">
    <property type="entry name" value="CA_dom"/>
</dbReference>
<dbReference type="Proteomes" id="UP001596303">
    <property type="component" value="Unassembled WGS sequence"/>
</dbReference>
<dbReference type="PROSITE" id="PS00162">
    <property type="entry name" value="ALPHA_CA_1"/>
    <property type="match status" value="1"/>
</dbReference>
<comment type="similarity">
    <text evidence="7">Belongs to the alpha-carbonic anhydrase family.</text>
</comment>
<keyword evidence="5 7" id="KW-0862">Zinc</keyword>
<dbReference type="PANTHER" id="PTHR18952">
    <property type="entry name" value="CARBONIC ANHYDRASE"/>
    <property type="match status" value="1"/>
</dbReference>
<keyword evidence="7" id="KW-0732">Signal</keyword>
<keyword evidence="4 7" id="KW-0479">Metal-binding</keyword>
<dbReference type="PROSITE" id="PS51144">
    <property type="entry name" value="ALPHA_CA_2"/>
    <property type="match status" value="1"/>
</dbReference>
<dbReference type="CDD" id="cd03124">
    <property type="entry name" value="alpha_CA_prokaryotic_like"/>
    <property type="match status" value="1"/>
</dbReference>
<evidence type="ECO:0000259" key="8">
    <source>
        <dbReference type="PROSITE" id="PS51144"/>
    </source>
</evidence>